<dbReference type="InterPro" id="IPR018511">
    <property type="entry name" value="Hemolysin-typ_Ca-bd_CS"/>
</dbReference>
<dbReference type="GO" id="GO:0005509">
    <property type="term" value="F:calcium ion binding"/>
    <property type="evidence" value="ECO:0007669"/>
    <property type="project" value="InterPro"/>
</dbReference>
<sequence length="447" mass="49181">MPALDLNNPNNVYLVQSGFNVQDIEKSPTLVNLLNRFQGNLLIDEQDTTVGVGAKAYGNTIHIAKSYKNFLNIAHELGHATGQYQQINRDKNNLYQFDTPQAYGMARAKAEGEATYYEFLVAKELGYQRFVKPLWPDNAAKPQDKDVFAQVDEIMRQAISENDKITQLAVLNQSMLPSGQFHAPLYTYDEYNTLVFLNNRFAISRISQDYQQAFGKPLDWNSYEAKSLANKANQYFGTLANDVIVNHHIDGSVLGQQGVGDLLWGSQGDDVLVGNSGQDRLLGGADDDVLIGNAGDDMLVGGTGNDLYYFTKGFGHDTIINVGGGKDTLYLADRGYDELSLVTQEKQDLTLDFATSSPNDNEKTRKATDDQLTIKDFYLGGDNASLAIGFAKSGNANPAMLMPVSQLTSQLTNFGSVGQRDMSDYQPVLEKSLLQLGKVNVTATNDK</sequence>
<dbReference type="EMBL" id="CP024443">
    <property type="protein sequence ID" value="ATR78656.1"/>
    <property type="molecule type" value="Genomic_DNA"/>
</dbReference>
<protein>
    <recommendedName>
        <fullName evidence="6">Calcium-binding protein</fullName>
    </recommendedName>
</protein>
<dbReference type="STRING" id="34062.AXE82_01050"/>
<dbReference type="InterPro" id="IPR050557">
    <property type="entry name" value="RTX_toxin/Mannuronan_C5-epim"/>
</dbReference>
<accession>A0A2D2LUG4</accession>
<dbReference type="GO" id="GO:0005576">
    <property type="term" value="C:extracellular region"/>
    <property type="evidence" value="ECO:0007669"/>
    <property type="project" value="UniProtKB-SubCell"/>
</dbReference>
<evidence type="ECO:0008006" key="6">
    <source>
        <dbReference type="Google" id="ProtNLM"/>
    </source>
</evidence>
<dbReference type="Gene3D" id="2.150.10.10">
    <property type="entry name" value="Serralysin-like metalloprotease, C-terminal"/>
    <property type="match status" value="1"/>
</dbReference>
<organism evidence="4 5">
    <name type="scientific">Faucicola osloensis</name>
    <name type="common">Moraxella osloensis</name>
    <dbReference type="NCBI Taxonomy" id="34062"/>
    <lineage>
        <taxon>Bacteria</taxon>
        <taxon>Pseudomonadati</taxon>
        <taxon>Pseudomonadota</taxon>
        <taxon>Gammaproteobacteria</taxon>
        <taxon>Moraxellales</taxon>
        <taxon>Moraxellaceae</taxon>
        <taxon>Faucicola</taxon>
    </lineage>
</organism>
<dbReference type="Pfam" id="PF00353">
    <property type="entry name" value="HemolysinCabind"/>
    <property type="match status" value="1"/>
</dbReference>
<gene>
    <name evidence="4" type="ORF">NP7_04935</name>
</gene>
<evidence type="ECO:0000313" key="4">
    <source>
        <dbReference type="EMBL" id="ATR78656.1"/>
    </source>
</evidence>
<dbReference type="PANTHER" id="PTHR38340:SF1">
    <property type="entry name" value="S-LAYER PROTEIN"/>
    <property type="match status" value="1"/>
</dbReference>
<dbReference type="Proteomes" id="UP000229340">
    <property type="component" value="Chromosome"/>
</dbReference>
<name>A0A2D2LUG4_FAUOS</name>
<evidence type="ECO:0000256" key="2">
    <source>
        <dbReference type="ARBA" id="ARBA00022525"/>
    </source>
</evidence>
<dbReference type="RefSeq" id="WP_100269929.1">
    <property type="nucleotide sequence ID" value="NZ_CP024443.1"/>
</dbReference>
<proteinExistence type="predicted"/>
<evidence type="ECO:0000256" key="3">
    <source>
        <dbReference type="ARBA" id="ARBA00022837"/>
    </source>
</evidence>
<comment type="subcellular location">
    <subcellularLocation>
        <location evidence="1">Secreted</location>
    </subcellularLocation>
</comment>
<dbReference type="PANTHER" id="PTHR38340">
    <property type="entry name" value="S-LAYER PROTEIN"/>
    <property type="match status" value="1"/>
</dbReference>
<dbReference type="InterPro" id="IPR011049">
    <property type="entry name" value="Serralysin-like_metalloprot_C"/>
</dbReference>
<dbReference type="InterPro" id="IPR001343">
    <property type="entry name" value="Hemolysn_Ca-bd"/>
</dbReference>
<keyword evidence="3" id="KW-0106">Calcium</keyword>
<dbReference type="SUPFAM" id="SSF51120">
    <property type="entry name" value="beta-Roll"/>
    <property type="match status" value="1"/>
</dbReference>
<evidence type="ECO:0000256" key="1">
    <source>
        <dbReference type="ARBA" id="ARBA00004613"/>
    </source>
</evidence>
<reference evidence="5" key="1">
    <citation type="submission" date="2017-11" db="EMBL/GenBank/DDBJ databases">
        <title>Complete genome sequence of Moraxella osloensis NP7 isolated from human skin.</title>
        <authorList>
            <person name="Lee K."/>
            <person name="Lim J.Y."/>
            <person name="Hwang I."/>
        </authorList>
    </citation>
    <scope>NUCLEOTIDE SEQUENCE [LARGE SCALE GENOMIC DNA]</scope>
    <source>
        <strain evidence="5">NP7</strain>
    </source>
</reference>
<dbReference type="AlphaFoldDB" id="A0A2D2LUG4"/>
<dbReference type="PROSITE" id="PS00330">
    <property type="entry name" value="HEMOLYSIN_CALCIUM"/>
    <property type="match status" value="2"/>
</dbReference>
<evidence type="ECO:0000313" key="5">
    <source>
        <dbReference type="Proteomes" id="UP000229340"/>
    </source>
</evidence>
<dbReference type="PRINTS" id="PR00313">
    <property type="entry name" value="CABNDNGRPT"/>
</dbReference>
<keyword evidence="2" id="KW-0964">Secreted</keyword>